<dbReference type="AlphaFoldDB" id="A0A4C1VZE1"/>
<evidence type="ECO:0000313" key="3">
    <source>
        <dbReference type="Proteomes" id="UP000299102"/>
    </source>
</evidence>
<accession>A0A4C1VZE1</accession>
<organism evidence="2 3">
    <name type="scientific">Eumeta variegata</name>
    <name type="common">Bagworm moth</name>
    <name type="synonym">Eumeta japonica</name>
    <dbReference type="NCBI Taxonomy" id="151549"/>
    <lineage>
        <taxon>Eukaryota</taxon>
        <taxon>Metazoa</taxon>
        <taxon>Ecdysozoa</taxon>
        <taxon>Arthropoda</taxon>
        <taxon>Hexapoda</taxon>
        <taxon>Insecta</taxon>
        <taxon>Pterygota</taxon>
        <taxon>Neoptera</taxon>
        <taxon>Endopterygota</taxon>
        <taxon>Lepidoptera</taxon>
        <taxon>Glossata</taxon>
        <taxon>Ditrysia</taxon>
        <taxon>Tineoidea</taxon>
        <taxon>Psychidae</taxon>
        <taxon>Oiketicinae</taxon>
        <taxon>Eumeta</taxon>
    </lineage>
</organism>
<name>A0A4C1VZE1_EUMVA</name>
<dbReference type="Proteomes" id="UP000299102">
    <property type="component" value="Unassembled WGS sequence"/>
</dbReference>
<proteinExistence type="predicted"/>
<evidence type="ECO:0000256" key="1">
    <source>
        <dbReference type="SAM" id="MobiDB-lite"/>
    </source>
</evidence>
<gene>
    <name evidence="2" type="ORF">EVAR_30516_1</name>
</gene>
<feature type="region of interest" description="Disordered" evidence="1">
    <location>
        <begin position="1"/>
        <end position="32"/>
    </location>
</feature>
<dbReference type="EMBL" id="BGZK01000440">
    <property type="protein sequence ID" value="GBP43682.1"/>
    <property type="molecule type" value="Genomic_DNA"/>
</dbReference>
<sequence length="125" mass="14218">MQPWTGTPHAPPKRRVSRAFAGPSETPHPSVEAYSGPHSFYELRTVITAVDCSRLLAVEISFILSLRRLSRLVDLIRYAHDEREAGALRRSRRVTAARRSHPLAPTFANYYFGRVGRFRTVPMID</sequence>
<evidence type="ECO:0000313" key="2">
    <source>
        <dbReference type="EMBL" id="GBP43682.1"/>
    </source>
</evidence>
<reference evidence="2 3" key="1">
    <citation type="journal article" date="2019" name="Commun. Biol.">
        <title>The bagworm genome reveals a unique fibroin gene that provides high tensile strength.</title>
        <authorList>
            <person name="Kono N."/>
            <person name="Nakamura H."/>
            <person name="Ohtoshi R."/>
            <person name="Tomita M."/>
            <person name="Numata K."/>
            <person name="Arakawa K."/>
        </authorList>
    </citation>
    <scope>NUCLEOTIDE SEQUENCE [LARGE SCALE GENOMIC DNA]</scope>
</reference>
<comment type="caution">
    <text evidence="2">The sequence shown here is derived from an EMBL/GenBank/DDBJ whole genome shotgun (WGS) entry which is preliminary data.</text>
</comment>
<keyword evidence="3" id="KW-1185">Reference proteome</keyword>
<protein>
    <submittedName>
        <fullName evidence="2">Uncharacterized protein</fullName>
    </submittedName>
</protein>